<comment type="caution">
    <text evidence="2">The sequence shown here is derived from an EMBL/GenBank/DDBJ whole genome shotgun (WGS) entry which is preliminary data.</text>
</comment>
<evidence type="ECO:0000256" key="1">
    <source>
        <dbReference type="SAM" id="Coils"/>
    </source>
</evidence>
<protein>
    <submittedName>
        <fullName evidence="2">Uncharacterized protein</fullName>
    </submittedName>
</protein>
<proteinExistence type="predicted"/>
<feature type="non-terminal residue" evidence="2">
    <location>
        <position position="1"/>
    </location>
</feature>
<accession>A0AA38FET6</accession>
<dbReference type="EMBL" id="JAHRHJ020000010">
    <property type="protein sequence ID" value="KAH9298616.1"/>
    <property type="molecule type" value="Genomic_DNA"/>
</dbReference>
<gene>
    <name evidence="2" type="ORF">KI387_030298</name>
</gene>
<dbReference type="AlphaFoldDB" id="A0AA38FET6"/>
<dbReference type="Proteomes" id="UP000824469">
    <property type="component" value="Unassembled WGS sequence"/>
</dbReference>
<evidence type="ECO:0000313" key="2">
    <source>
        <dbReference type="EMBL" id="KAH9298616.1"/>
    </source>
</evidence>
<name>A0AA38FET6_TAXCH</name>
<organism evidence="2 3">
    <name type="scientific">Taxus chinensis</name>
    <name type="common">Chinese yew</name>
    <name type="synonym">Taxus wallichiana var. chinensis</name>
    <dbReference type="NCBI Taxonomy" id="29808"/>
    <lineage>
        <taxon>Eukaryota</taxon>
        <taxon>Viridiplantae</taxon>
        <taxon>Streptophyta</taxon>
        <taxon>Embryophyta</taxon>
        <taxon>Tracheophyta</taxon>
        <taxon>Spermatophyta</taxon>
        <taxon>Pinopsida</taxon>
        <taxon>Pinidae</taxon>
        <taxon>Conifers II</taxon>
        <taxon>Cupressales</taxon>
        <taxon>Taxaceae</taxon>
        <taxon>Taxus</taxon>
    </lineage>
</organism>
<feature type="non-terminal residue" evidence="2">
    <location>
        <position position="210"/>
    </location>
</feature>
<reference evidence="2 3" key="1">
    <citation type="journal article" date="2021" name="Nat. Plants">
        <title>The Taxus genome provides insights into paclitaxel biosynthesis.</title>
        <authorList>
            <person name="Xiong X."/>
            <person name="Gou J."/>
            <person name="Liao Q."/>
            <person name="Li Y."/>
            <person name="Zhou Q."/>
            <person name="Bi G."/>
            <person name="Li C."/>
            <person name="Du R."/>
            <person name="Wang X."/>
            <person name="Sun T."/>
            <person name="Guo L."/>
            <person name="Liang H."/>
            <person name="Lu P."/>
            <person name="Wu Y."/>
            <person name="Zhang Z."/>
            <person name="Ro D.K."/>
            <person name="Shang Y."/>
            <person name="Huang S."/>
            <person name="Yan J."/>
        </authorList>
    </citation>
    <scope>NUCLEOTIDE SEQUENCE [LARGE SCALE GENOMIC DNA]</scope>
    <source>
        <strain evidence="2">Ta-2019</strain>
    </source>
</reference>
<keyword evidence="1" id="KW-0175">Coiled coil</keyword>
<evidence type="ECO:0000313" key="3">
    <source>
        <dbReference type="Proteomes" id="UP000824469"/>
    </source>
</evidence>
<sequence>ILVANDPQPYFKQASTKVHVIQISNTLEHVVHEGIFQNLLNNQEVDIEVVSPQIEVVDRIQEGSHDVGNNENIDSSSRIMYAEIVNDTPSWVYFEVKKRKRVVKPIDIDFDALFKLLNVAIPKKSKVVSRIMVDNDGNKFAYLSIPQVEKERNAMTPADYEVSRLGLGRSTLECDMAMARDSIDSMLKRLEKYKSQNTQLKAEKNQLVEY</sequence>
<feature type="coiled-coil region" evidence="1">
    <location>
        <begin position="176"/>
        <end position="210"/>
    </location>
</feature>
<keyword evidence="3" id="KW-1185">Reference proteome</keyword>